<evidence type="ECO:0000256" key="2">
    <source>
        <dbReference type="ARBA" id="ARBA00022679"/>
    </source>
</evidence>
<dbReference type="Gene3D" id="3.40.1190.20">
    <property type="match status" value="1"/>
</dbReference>
<dbReference type="PROSITE" id="PS00584">
    <property type="entry name" value="PFKB_KINASES_2"/>
    <property type="match status" value="1"/>
</dbReference>
<evidence type="ECO:0000259" key="5">
    <source>
        <dbReference type="Pfam" id="PF00294"/>
    </source>
</evidence>
<proteinExistence type="inferred from homology"/>
<protein>
    <submittedName>
        <fullName evidence="6">Sugar kinase</fullName>
    </submittedName>
</protein>
<dbReference type="InterPro" id="IPR050306">
    <property type="entry name" value="PfkB_Carbo_kinase"/>
</dbReference>
<dbReference type="InterPro" id="IPR002173">
    <property type="entry name" value="Carboh/pur_kinase_PfkB_CS"/>
</dbReference>
<evidence type="ECO:0000256" key="3">
    <source>
        <dbReference type="ARBA" id="ARBA00022777"/>
    </source>
</evidence>
<evidence type="ECO:0000313" key="6">
    <source>
        <dbReference type="EMBL" id="WCM40340.1"/>
    </source>
</evidence>
<gene>
    <name evidence="6" type="ORF">GO600_09750</name>
</gene>
<keyword evidence="2 4" id="KW-0808">Transferase</keyword>
<dbReference type="CDD" id="cd01166">
    <property type="entry name" value="KdgK"/>
    <property type="match status" value="1"/>
</dbReference>
<comment type="similarity">
    <text evidence="1 4">Belongs to the carbohydrate kinase PfkB family.</text>
</comment>
<evidence type="ECO:0000256" key="4">
    <source>
        <dbReference type="RuleBase" id="RU003704"/>
    </source>
</evidence>
<dbReference type="GO" id="GO:0016301">
    <property type="term" value="F:kinase activity"/>
    <property type="evidence" value="ECO:0007669"/>
    <property type="project" value="UniProtKB-KW"/>
</dbReference>
<name>A0ABY7RRM8_9DEIN</name>
<dbReference type="InterPro" id="IPR011611">
    <property type="entry name" value="PfkB_dom"/>
</dbReference>
<dbReference type="SUPFAM" id="SSF53613">
    <property type="entry name" value="Ribokinase-like"/>
    <property type="match status" value="1"/>
</dbReference>
<keyword evidence="3 4" id="KW-0418">Kinase</keyword>
<dbReference type="EMBL" id="CP046617">
    <property type="protein sequence ID" value="WCM40340.1"/>
    <property type="molecule type" value="Genomic_DNA"/>
</dbReference>
<feature type="domain" description="Carbohydrate kinase PfkB" evidence="5">
    <location>
        <begin position="1"/>
        <end position="298"/>
    </location>
</feature>
<dbReference type="PANTHER" id="PTHR43085:SF57">
    <property type="entry name" value="CARBOHYDRATE KINASE PFKB DOMAIN-CONTAINING PROTEIN"/>
    <property type="match status" value="1"/>
</dbReference>
<dbReference type="InterPro" id="IPR029056">
    <property type="entry name" value="Ribokinase-like"/>
</dbReference>
<reference evidence="6 7" key="1">
    <citation type="submission" date="2019-12" db="EMBL/GenBank/DDBJ databases">
        <authorList>
            <person name="An T."/>
        </authorList>
    </citation>
    <scope>NUCLEOTIDE SEQUENCE [LARGE SCALE GENOMIC DNA]</scope>
    <source>
        <strain evidence="6 7">JCM 19900</strain>
    </source>
</reference>
<dbReference type="RefSeq" id="WP_028494062.1">
    <property type="nucleotide sequence ID" value="NZ_CP046617.1"/>
</dbReference>
<keyword evidence="7" id="KW-1185">Reference proteome</keyword>
<dbReference type="InterPro" id="IPR002139">
    <property type="entry name" value="Ribo/fructo_kinase"/>
</dbReference>
<dbReference type="Pfam" id="PF00294">
    <property type="entry name" value="PfkB"/>
    <property type="match status" value="1"/>
</dbReference>
<dbReference type="PANTHER" id="PTHR43085">
    <property type="entry name" value="HEXOKINASE FAMILY MEMBER"/>
    <property type="match status" value="1"/>
</dbReference>
<evidence type="ECO:0000313" key="7">
    <source>
        <dbReference type="Proteomes" id="UP001317488"/>
    </source>
</evidence>
<sequence>MSEVVTAGEAMVLLLPPRQGYLRHQPYLEVRVGGAEANTAVALARLGFSVSFLTFLGQDELGELVLNRLRAEGIQVFSKRTRAPTGLYLRECLPSGRGRVFYYRQGSAASFMHPESFSPELLNEAKLFHLSGVTPALSESTRSFTRWILQEARKRNVVVSFDVNYRKKLWVPEEARVFVEDILPLIDILFLSEEDAVLWSEEGFEREEELLGALSAKGPREVVLKRGKRGALGFSNGSFLESRGFPVKEVDPVGAGDAFNAGYLAGFLWGHPLEERLKLGNALGALAVTNLGDYEGAPSREDLFGFLAEDLSLDR</sequence>
<organism evidence="6 7">
    <name type="scientific">Thermus antranikianii</name>
    <dbReference type="NCBI Taxonomy" id="88190"/>
    <lineage>
        <taxon>Bacteria</taxon>
        <taxon>Thermotogati</taxon>
        <taxon>Deinococcota</taxon>
        <taxon>Deinococci</taxon>
        <taxon>Thermales</taxon>
        <taxon>Thermaceae</taxon>
        <taxon>Thermus</taxon>
    </lineage>
</organism>
<accession>A0ABY7RRM8</accession>
<dbReference type="PRINTS" id="PR00990">
    <property type="entry name" value="RIBOKINASE"/>
</dbReference>
<evidence type="ECO:0000256" key="1">
    <source>
        <dbReference type="ARBA" id="ARBA00010688"/>
    </source>
</evidence>
<dbReference type="Proteomes" id="UP001317488">
    <property type="component" value="Chromosome"/>
</dbReference>